<evidence type="ECO:0000259" key="6">
    <source>
        <dbReference type="PROSITE" id="PS50929"/>
    </source>
</evidence>
<dbReference type="Gene3D" id="1.20.1560.10">
    <property type="entry name" value="ABC transporter type 1, transmembrane domain"/>
    <property type="match status" value="1"/>
</dbReference>
<dbReference type="InterPro" id="IPR039421">
    <property type="entry name" value="Type_1_exporter"/>
</dbReference>
<organism evidence="7 8">
    <name type="scientific">Dillenia turbinata</name>
    <dbReference type="NCBI Taxonomy" id="194707"/>
    <lineage>
        <taxon>Eukaryota</taxon>
        <taxon>Viridiplantae</taxon>
        <taxon>Streptophyta</taxon>
        <taxon>Embryophyta</taxon>
        <taxon>Tracheophyta</taxon>
        <taxon>Spermatophyta</taxon>
        <taxon>Magnoliopsida</taxon>
        <taxon>eudicotyledons</taxon>
        <taxon>Gunneridae</taxon>
        <taxon>Pentapetalae</taxon>
        <taxon>Dilleniales</taxon>
        <taxon>Dilleniaceae</taxon>
        <taxon>Dillenia</taxon>
    </lineage>
</organism>
<dbReference type="EMBL" id="JBAMMX010000011">
    <property type="protein sequence ID" value="KAK6930921.1"/>
    <property type="molecule type" value="Genomic_DNA"/>
</dbReference>
<dbReference type="GO" id="GO:0005524">
    <property type="term" value="F:ATP binding"/>
    <property type="evidence" value="ECO:0007669"/>
    <property type="project" value="InterPro"/>
</dbReference>
<evidence type="ECO:0000313" key="7">
    <source>
        <dbReference type="EMBL" id="KAK6930921.1"/>
    </source>
</evidence>
<evidence type="ECO:0000256" key="2">
    <source>
        <dbReference type="ARBA" id="ARBA00022692"/>
    </source>
</evidence>
<proteinExistence type="predicted"/>
<dbReference type="PROSITE" id="PS50929">
    <property type="entry name" value="ABC_TM1F"/>
    <property type="match status" value="1"/>
</dbReference>
<dbReference type="PANTHER" id="PTHR24222:SF48">
    <property type="entry name" value="ABC TRANSPORTER B FAMILY MEMBER 15"/>
    <property type="match status" value="1"/>
</dbReference>
<feature type="transmembrane region" description="Helical" evidence="5">
    <location>
        <begin position="273"/>
        <end position="290"/>
    </location>
</feature>
<keyword evidence="4 5" id="KW-0472">Membrane</keyword>
<dbReference type="Pfam" id="PF00664">
    <property type="entry name" value="ABC_membrane"/>
    <property type="match status" value="1"/>
</dbReference>
<gene>
    <name evidence="7" type="ORF">RJ641_002714</name>
</gene>
<comment type="caution">
    <text evidence="7">The sequence shown here is derived from an EMBL/GenBank/DDBJ whole genome shotgun (WGS) entry which is preliminary data.</text>
</comment>
<dbReference type="GO" id="GO:0005886">
    <property type="term" value="C:plasma membrane"/>
    <property type="evidence" value="ECO:0007669"/>
    <property type="project" value="TreeGrafter"/>
</dbReference>
<feature type="transmembrane region" description="Helical" evidence="5">
    <location>
        <begin position="137"/>
        <end position="155"/>
    </location>
</feature>
<feature type="transmembrane region" description="Helical" evidence="5">
    <location>
        <begin position="161"/>
        <end position="181"/>
    </location>
</feature>
<dbReference type="Proteomes" id="UP001370490">
    <property type="component" value="Unassembled WGS sequence"/>
</dbReference>
<keyword evidence="8" id="KW-1185">Reference proteome</keyword>
<evidence type="ECO:0000256" key="4">
    <source>
        <dbReference type="ARBA" id="ARBA00023136"/>
    </source>
</evidence>
<accession>A0AAN8VJ79</accession>
<sequence length="328" mass="35546">MGSKGGFFHYADGVDKLVMLLGTSGGIGDGLMTTLPMFVLSEVINDYGEAMDSFSNQIVNKSKYIHIEEGICWTRTAERQTSRMTVEYLKSVLRQEVGFFDTQAGSSTFHVVSTISSDALLIQDVIAEKIPNCLPHFTAFICSIGVAFILSWQIALSALPFTLMFVGPGIGFGKVLIGLGAKIKVAYGAAGGIAEQTLSSISTIYYYVGEHQTINRFSDALEKSTDLGIKLGFSKGLLMGTMAMIYAAWAFESWVGGILVTEKDTVTSMQMNTLFPNIGTATWVAIASAGQKPQARSRQAHLGILARWPVSASTWFWLTGLLGRAMLR</sequence>
<dbReference type="AlphaFoldDB" id="A0AAN8VJ79"/>
<dbReference type="CDD" id="cd18577">
    <property type="entry name" value="ABC_6TM_Pgp_ABCB1_D1_like"/>
    <property type="match status" value="1"/>
</dbReference>
<protein>
    <submittedName>
        <fullName evidence="7">ABC transporter type 1, transmembrane domain</fullName>
    </submittedName>
</protein>
<dbReference type="GO" id="GO:0140359">
    <property type="term" value="F:ABC-type transporter activity"/>
    <property type="evidence" value="ECO:0007669"/>
    <property type="project" value="InterPro"/>
</dbReference>
<evidence type="ECO:0000256" key="5">
    <source>
        <dbReference type="SAM" id="Phobius"/>
    </source>
</evidence>
<evidence type="ECO:0000313" key="8">
    <source>
        <dbReference type="Proteomes" id="UP001370490"/>
    </source>
</evidence>
<keyword evidence="2 5" id="KW-0812">Transmembrane</keyword>
<feature type="transmembrane region" description="Helical" evidence="5">
    <location>
        <begin position="302"/>
        <end position="322"/>
    </location>
</feature>
<evidence type="ECO:0000256" key="3">
    <source>
        <dbReference type="ARBA" id="ARBA00022989"/>
    </source>
</evidence>
<dbReference type="SUPFAM" id="SSF90123">
    <property type="entry name" value="ABC transporter transmembrane region"/>
    <property type="match status" value="1"/>
</dbReference>
<evidence type="ECO:0000256" key="1">
    <source>
        <dbReference type="ARBA" id="ARBA00004141"/>
    </source>
</evidence>
<comment type="subcellular location">
    <subcellularLocation>
        <location evidence="1">Membrane</location>
        <topology evidence="1">Multi-pass membrane protein</topology>
    </subcellularLocation>
</comment>
<dbReference type="PANTHER" id="PTHR24222">
    <property type="entry name" value="ABC TRANSPORTER B FAMILY"/>
    <property type="match status" value="1"/>
</dbReference>
<feature type="transmembrane region" description="Helical" evidence="5">
    <location>
        <begin position="237"/>
        <end position="261"/>
    </location>
</feature>
<dbReference type="InterPro" id="IPR011527">
    <property type="entry name" value="ABC1_TM_dom"/>
</dbReference>
<name>A0AAN8VJ79_9MAGN</name>
<keyword evidence="3 5" id="KW-1133">Transmembrane helix</keyword>
<feature type="domain" description="ABC transmembrane type-1" evidence="6">
    <location>
        <begin position="71"/>
        <end position="260"/>
    </location>
</feature>
<reference evidence="7 8" key="1">
    <citation type="submission" date="2023-12" db="EMBL/GenBank/DDBJ databases">
        <title>A high-quality genome assembly for Dillenia turbinata (Dilleniales).</title>
        <authorList>
            <person name="Chanderbali A."/>
        </authorList>
    </citation>
    <scope>NUCLEOTIDE SEQUENCE [LARGE SCALE GENOMIC DNA]</scope>
    <source>
        <strain evidence="7">LSX21</strain>
        <tissue evidence="7">Leaf</tissue>
    </source>
</reference>
<dbReference type="InterPro" id="IPR036640">
    <property type="entry name" value="ABC1_TM_sf"/>
</dbReference>